<reference evidence="1" key="1">
    <citation type="submission" date="2025-08" db="UniProtKB">
        <authorList>
            <consortium name="Ensembl"/>
        </authorList>
    </citation>
    <scope>IDENTIFICATION</scope>
</reference>
<sequence length="118" mass="12795">MEAQSHSSTTTEKKKVESSIVKCSTRTDVSEKAVASSTTSNGNYLKAQAVGWTCRVGMPRCCPSHCCTNLSATMKGGSLKECVKTHTFTLVWDDFETMSLIEPIICLYFCILPSNSAG</sequence>
<dbReference type="Ensembl" id="ENSPSMT00000027278.1">
    <property type="protein sequence ID" value="ENSPSMP00000023486.1"/>
    <property type="gene ID" value="ENSPSMG00000016607.1"/>
</dbReference>
<proteinExistence type="predicted"/>
<organism evidence="1 2">
    <name type="scientific">Prolemur simus</name>
    <name type="common">Greater bamboo lemur</name>
    <name type="synonym">Hapalemur simus</name>
    <dbReference type="NCBI Taxonomy" id="1328070"/>
    <lineage>
        <taxon>Eukaryota</taxon>
        <taxon>Metazoa</taxon>
        <taxon>Chordata</taxon>
        <taxon>Craniata</taxon>
        <taxon>Vertebrata</taxon>
        <taxon>Euteleostomi</taxon>
        <taxon>Mammalia</taxon>
        <taxon>Eutheria</taxon>
        <taxon>Euarchontoglires</taxon>
        <taxon>Primates</taxon>
        <taxon>Strepsirrhini</taxon>
        <taxon>Lemuriformes</taxon>
        <taxon>Lemuridae</taxon>
        <taxon>Prolemur</taxon>
    </lineage>
</organism>
<evidence type="ECO:0000313" key="2">
    <source>
        <dbReference type="Proteomes" id="UP000694414"/>
    </source>
</evidence>
<dbReference type="Proteomes" id="UP000694414">
    <property type="component" value="Unplaced"/>
</dbReference>
<dbReference type="GeneTree" id="ENSGT00960000190657"/>
<keyword evidence="2" id="KW-1185">Reference proteome</keyword>
<name>A0A8C9A2B6_PROSS</name>
<evidence type="ECO:0000313" key="1">
    <source>
        <dbReference type="Ensembl" id="ENSPSMP00000023486.1"/>
    </source>
</evidence>
<accession>A0A8C9A2B6</accession>
<dbReference type="AlphaFoldDB" id="A0A8C9A2B6"/>
<protein>
    <submittedName>
        <fullName evidence="1">Uncharacterized protein</fullName>
    </submittedName>
</protein>
<reference evidence="1" key="2">
    <citation type="submission" date="2025-09" db="UniProtKB">
        <authorList>
            <consortium name="Ensembl"/>
        </authorList>
    </citation>
    <scope>IDENTIFICATION</scope>
</reference>